<accession>A0A0B8NP41</accession>
<evidence type="ECO:0000313" key="2">
    <source>
        <dbReference type="Proteomes" id="UP000031671"/>
    </source>
</evidence>
<dbReference type="AlphaFoldDB" id="A0A0B8NP41"/>
<dbReference type="SUPFAM" id="SSF53850">
    <property type="entry name" value="Periplasmic binding protein-like II"/>
    <property type="match status" value="1"/>
</dbReference>
<sequence>MKNLGKPIQVAMRTTSVMGLLDTVATTDLVAPCFAPVAKSYHGNLKQVHIPDVEDIGSMELFIFIHRKNLESAKYKWFISLIEDAFERLSQSE</sequence>
<keyword evidence="2" id="KW-1185">Reference proteome</keyword>
<protein>
    <submittedName>
        <fullName evidence="1">Transcriptional regulator</fullName>
    </submittedName>
</protein>
<gene>
    <name evidence="1" type="ORF">JCM19231_3622</name>
</gene>
<evidence type="ECO:0000313" key="1">
    <source>
        <dbReference type="EMBL" id="GAM54102.1"/>
    </source>
</evidence>
<comment type="caution">
    <text evidence="1">The sequence shown here is derived from an EMBL/GenBank/DDBJ whole genome shotgun (WGS) entry which is preliminary data.</text>
</comment>
<organism evidence="1 2">
    <name type="scientific">Vibrio ishigakensis</name>
    <dbReference type="NCBI Taxonomy" id="1481914"/>
    <lineage>
        <taxon>Bacteria</taxon>
        <taxon>Pseudomonadati</taxon>
        <taxon>Pseudomonadota</taxon>
        <taxon>Gammaproteobacteria</taxon>
        <taxon>Vibrionales</taxon>
        <taxon>Vibrionaceae</taxon>
        <taxon>Vibrio</taxon>
    </lineage>
</organism>
<name>A0A0B8NP41_9VIBR</name>
<proteinExistence type="predicted"/>
<dbReference type="Gene3D" id="3.40.190.10">
    <property type="entry name" value="Periplasmic binding protein-like II"/>
    <property type="match status" value="2"/>
</dbReference>
<dbReference type="Proteomes" id="UP000031671">
    <property type="component" value="Unassembled WGS sequence"/>
</dbReference>
<dbReference type="EMBL" id="BBRZ01000001">
    <property type="protein sequence ID" value="GAM54102.1"/>
    <property type="molecule type" value="Genomic_DNA"/>
</dbReference>
<reference evidence="1 2" key="1">
    <citation type="submission" date="2015-01" db="EMBL/GenBank/DDBJ databases">
        <title>Vibrio sp. C1 JCM 19231 whole genome shotgun sequence.</title>
        <authorList>
            <person name="Sawabe T."/>
            <person name="Meirelles P."/>
            <person name="Feng G."/>
            <person name="Sayaka M."/>
            <person name="Hattori M."/>
            <person name="Ohkuma M."/>
        </authorList>
    </citation>
    <scope>NUCLEOTIDE SEQUENCE [LARGE SCALE GENOMIC DNA]</scope>
    <source>
        <strain evidence="2">JCM 19231</strain>
    </source>
</reference>
<reference evidence="1 2" key="2">
    <citation type="submission" date="2015-01" db="EMBL/GenBank/DDBJ databases">
        <authorList>
            <consortium name="NBRP consortium"/>
            <person name="Sawabe T."/>
            <person name="Meirelles P."/>
            <person name="Feng G."/>
            <person name="Sayaka M."/>
            <person name="Hattori M."/>
            <person name="Ohkuma M."/>
        </authorList>
    </citation>
    <scope>NUCLEOTIDE SEQUENCE [LARGE SCALE GENOMIC DNA]</scope>
    <source>
        <strain evidence="2">JCM 19231</strain>
    </source>
</reference>